<evidence type="ECO:0000256" key="3">
    <source>
        <dbReference type="ARBA" id="ARBA00023136"/>
    </source>
</evidence>
<dbReference type="Proteomes" id="UP000743899">
    <property type="component" value="Unassembled WGS sequence"/>
</dbReference>
<accession>A0ABX0A963</accession>
<feature type="domain" description="HAMP" evidence="8">
    <location>
        <begin position="1"/>
        <end position="41"/>
    </location>
</feature>
<dbReference type="PROSITE" id="PS50111">
    <property type="entry name" value="CHEMOTAXIS_TRANSDUC_2"/>
    <property type="match status" value="1"/>
</dbReference>
<dbReference type="CDD" id="cd06225">
    <property type="entry name" value="HAMP"/>
    <property type="match status" value="1"/>
</dbReference>
<protein>
    <submittedName>
        <fullName evidence="9">HAMP domain-containing protein</fullName>
    </submittedName>
</protein>
<dbReference type="Gene3D" id="1.10.287.950">
    <property type="entry name" value="Methyl-accepting chemotaxis protein"/>
    <property type="match status" value="1"/>
</dbReference>
<dbReference type="PROSITE" id="PS50885">
    <property type="entry name" value="HAMP"/>
    <property type="match status" value="1"/>
</dbReference>
<dbReference type="Pfam" id="PF00015">
    <property type="entry name" value="MCPsignal"/>
    <property type="match status" value="1"/>
</dbReference>
<dbReference type="Pfam" id="PF00672">
    <property type="entry name" value="HAMP"/>
    <property type="match status" value="1"/>
</dbReference>
<keyword evidence="4 6" id="KW-0807">Transducer</keyword>
<proteinExistence type="inferred from homology"/>
<evidence type="ECO:0000259" key="8">
    <source>
        <dbReference type="PROSITE" id="PS50885"/>
    </source>
</evidence>
<feature type="domain" description="Methyl-accepting transducer" evidence="7">
    <location>
        <begin position="60"/>
        <end position="203"/>
    </location>
</feature>
<evidence type="ECO:0000256" key="1">
    <source>
        <dbReference type="ARBA" id="ARBA00004236"/>
    </source>
</evidence>
<name>A0ABX0A963_9BACI</name>
<dbReference type="SUPFAM" id="SSF58104">
    <property type="entry name" value="Methyl-accepting chemotaxis protein (MCP) signaling domain"/>
    <property type="match status" value="1"/>
</dbReference>
<dbReference type="Gene3D" id="6.10.340.10">
    <property type="match status" value="1"/>
</dbReference>
<keyword evidence="2" id="KW-1003">Cell membrane</keyword>
<evidence type="ECO:0000256" key="4">
    <source>
        <dbReference type="ARBA" id="ARBA00023224"/>
    </source>
</evidence>
<keyword evidence="10" id="KW-1185">Reference proteome</keyword>
<sequence>MNAIARGDLTTEKLAAKTKDEIGELITAKNTMSEQMKTVISKINEVSEIVSSHSEELAQAAHEVTTSAEQISATMQELAAGSENQVNSSSDLSNAMVEFSANIQEANENGEYAEEKSTKMLEMTNVGSQLMMDSTKQMHTIDAIVKESVINLQKLNEQSHEISKLVTVIKDIANQTNLLALNASIEAARAGEHGKGFSVVANC</sequence>
<evidence type="ECO:0000259" key="7">
    <source>
        <dbReference type="PROSITE" id="PS50111"/>
    </source>
</evidence>
<dbReference type="InterPro" id="IPR003660">
    <property type="entry name" value="HAMP_dom"/>
</dbReference>
<comment type="caution">
    <text evidence="9">The sequence shown here is derived from an EMBL/GenBank/DDBJ whole genome shotgun (WGS) entry which is preliminary data.</text>
</comment>
<dbReference type="EMBL" id="JAACYS010000068">
    <property type="protein sequence ID" value="NCU18599.1"/>
    <property type="molecule type" value="Genomic_DNA"/>
</dbReference>
<dbReference type="SMART" id="SM00283">
    <property type="entry name" value="MA"/>
    <property type="match status" value="1"/>
</dbReference>
<comment type="subcellular location">
    <subcellularLocation>
        <location evidence="1">Cell membrane</location>
    </subcellularLocation>
</comment>
<dbReference type="PANTHER" id="PTHR32089">
    <property type="entry name" value="METHYL-ACCEPTING CHEMOTAXIS PROTEIN MCPB"/>
    <property type="match status" value="1"/>
</dbReference>
<organism evidence="9 10">
    <name type="scientific">Pallidibacillus pasinlerensis</name>
    <dbReference type="NCBI Taxonomy" id="2703818"/>
    <lineage>
        <taxon>Bacteria</taxon>
        <taxon>Bacillati</taxon>
        <taxon>Bacillota</taxon>
        <taxon>Bacilli</taxon>
        <taxon>Bacillales</taxon>
        <taxon>Bacillaceae</taxon>
        <taxon>Pallidibacillus</taxon>
    </lineage>
</organism>
<keyword evidence="3" id="KW-0472">Membrane</keyword>
<evidence type="ECO:0000313" key="10">
    <source>
        <dbReference type="Proteomes" id="UP000743899"/>
    </source>
</evidence>
<evidence type="ECO:0000313" key="9">
    <source>
        <dbReference type="EMBL" id="NCU18599.1"/>
    </source>
</evidence>
<reference evidence="9 10" key="1">
    <citation type="submission" date="2020-01" db="EMBL/GenBank/DDBJ databases">
        <title>A novel Bacillus sp. from Pasinler.</title>
        <authorList>
            <person name="Adiguzel A."/>
            <person name="Ay H."/>
            <person name="Baltaci M.O."/>
        </authorList>
    </citation>
    <scope>NUCLEOTIDE SEQUENCE [LARGE SCALE GENOMIC DNA]</scope>
    <source>
        <strain evidence="9 10">P1</strain>
    </source>
</reference>
<dbReference type="RefSeq" id="WP_161921436.1">
    <property type="nucleotide sequence ID" value="NZ_JAACYS010000068.1"/>
</dbReference>
<evidence type="ECO:0000256" key="2">
    <source>
        <dbReference type="ARBA" id="ARBA00022475"/>
    </source>
</evidence>
<dbReference type="InterPro" id="IPR004089">
    <property type="entry name" value="MCPsignal_dom"/>
</dbReference>
<evidence type="ECO:0000256" key="5">
    <source>
        <dbReference type="ARBA" id="ARBA00029447"/>
    </source>
</evidence>
<comment type="similarity">
    <text evidence="5">Belongs to the methyl-accepting chemotaxis (MCP) protein family.</text>
</comment>
<gene>
    <name evidence="9" type="ORF">GW534_12880</name>
</gene>
<evidence type="ECO:0000256" key="6">
    <source>
        <dbReference type="PROSITE-ProRule" id="PRU00284"/>
    </source>
</evidence>
<dbReference type="PANTHER" id="PTHR32089:SF112">
    <property type="entry name" value="LYSOZYME-LIKE PROTEIN-RELATED"/>
    <property type="match status" value="1"/>
</dbReference>